<feature type="transmembrane region" description="Helical" evidence="2">
    <location>
        <begin position="186"/>
        <end position="206"/>
    </location>
</feature>
<evidence type="ECO:0000256" key="1">
    <source>
        <dbReference type="SAM" id="MobiDB-lite"/>
    </source>
</evidence>
<dbReference type="InterPro" id="IPR002931">
    <property type="entry name" value="Transglutaminase-like"/>
</dbReference>
<dbReference type="PANTHER" id="PTHR42736">
    <property type="entry name" value="PROTEIN-GLUTAMINE GAMMA-GLUTAMYLTRANSFERASE"/>
    <property type="match status" value="1"/>
</dbReference>
<keyword evidence="5" id="KW-1185">Reference proteome</keyword>
<keyword evidence="2" id="KW-0812">Transmembrane</keyword>
<dbReference type="InterPro" id="IPR038765">
    <property type="entry name" value="Papain-like_cys_pep_sf"/>
</dbReference>
<evidence type="ECO:0000313" key="5">
    <source>
        <dbReference type="Proteomes" id="UP001154322"/>
    </source>
</evidence>
<dbReference type="SMART" id="SM00460">
    <property type="entry name" value="TGc"/>
    <property type="match status" value="1"/>
</dbReference>
<organism evidence="4 5">
    <name type="scientific">Paenibacillus melissococcoides</name>
    <dbReference type="NCBI Taxonomy" id="2912268"/>
    <lineage>
        <taxon>Bacteria</taxon>
        <taxon>Bacillati</taxon>
        <taxon>Bacillota</taxon>
        <taxon>Bacilli</taxon>
        <taxon>Bacillales</taxon>
        <taxon>Paenibacillaceae</taxon>
        <taxon>Paenibacillus</taxon>
    </lineage>
</organism>
<sequence length="875" mass="96111">MRLRYIGRSAKRDGQVTLRPLVSGSEPTGRRTAAEWAKQAAFTGLLFALFAEWFYPLKRLGPHIDLHDIRPFLGAIAIFLAVGLIVRSRTLSIALRSVTAIAVTAWMFGAASLHYAAAGDGGLLGALRESVAAGVSMLGSALAADAERWMAGEWLRTSGEVRTLLLLAGWAMLTASIQAQMLTRRTVLFFSVATICYLFGFQWGYGLEVTEAVIRAAGWGLLLSACLHLDRRLAEDTERSKTPGIRPVRWLGQAALVTLLIVGIGFGLSRMPDWTPPESLPSLREWTQSLAVSANEWGAARSAAENASLRGTTIGTTGYSTDDTELGGALRDDPRILFTAESPEPTYWRGESKSRYTGRGWASADTAQEETVDGSGRLQLPDSPVSGWSEPLTQTVRWQAYVPHLPLVLGGRPERLVSWMPDGETEAPPQGGTTLRYDPPGERYAPGASAPAGARLAYQYETRVLRADAAMLRDVPKLSPEERARWSEELQLPAELPERVRELGDRLAEGSAGPYETVRRMQSFLLQEYAYTKSDTEVPPAGRDFVDYFLFEARQGYCNHFSSAMAVLLRTQGIPARWVKGFAPGEQTGPGQYTVRASDAHAWVEVYFPTVGWVPFEATPPAGMAAAAEVPADAVIAAVPGQAALAANGAAASDGDADAAFVTSAQVRELLEQSLQSKESASGWERVRRWGETALHAGKQGLNAIGQHLAAEWEALTRIGTLRSDEQAEAGAGMLGLLRFVALRLPVLAIGALWLALVTAWFMRKHWRRLAPERKLRRLLRLQQRSFQNERLQEMGRIAWQLLERKYGLRPIGMTWSEYISEKRDDPELLPSAADPVLQQFIRDCNALLFAGRHAERAVRQRFLEGCAFVLRQCT</sequence>
<keyword evidence="2" id="KW-0472">Membrane</keyword>
<feature type="transmembrane region" description="Helical" evidence="2">
    <location>
        <begin position="69"/>
        <end position="86"/>
    </location>
</feature>
<feature type="transmembrane region" description="Helical" evidence="2">
    <location>
        <begin position="743"/>
        <end position="763"/>
    </location>
</feature>
<evidence type="ECO:0000313" key="4">
    <source>
        <dbReference type="EMBL" id="CAH8248099.1"/>
    </source>
</evidence>
<dbReference type="RefSeq" id="WP_213427390.1">
    <property type="nucleotide sequence ID" value="NZ_AP031286.1"/>
</dbReference>
<feature type="domain" description="Transglutaminase-like" evidence="3">
    <location>
        <begin position="550"/>
        <end position="620"/>
    </location>
</feature>
<feature type="region of interest" description="Disordered" evidence="1">
    <location>
        <begin position="359"/>
        <end position="386"/>
    </location>
</feature>
<name>A0ABN8UEQ6_9BACL</name>
<proteinExistence type="predicted"/>
<feature type="transmembrane region" description="Helical" evidence="2">
    <location>
        <begin position="250"/>
        <end position="268"/>
    </location>
</feature>
<accession>A0ABN8UEQ6</accession>
<dbReference type="SUPFAM" id="SSF54001">
    <property type="entry name" value="Cysteine proteinases"/>
    <property type="match status" value="1"/>
</dbReference>
<dbReference type="InterPro" id="IPR052901">
    <property type="entry name" value="Bact_TGase-like"/>
</dbReference>
<keyword evidence="2" id="KW-1133">Transmembrane helix</keyword>
<evidence type="ECO:0000259" key="3">
    <source>
        <dbReference type="SMART" id="SM00460"/>
    </source>
</evidence>
<dbReference type="Gene3D" id="3.10.620.30">
    <property type="match status" value="1"/>
</dbReference>
<protein>
    <submittedName>
        <fullName evidence="4">DUF3488 and transglutaminase-like domain-containing protein</fullName>
    </submittedName>
</protein>
<dbReference type="Pfam" id="PF01841">
    <property type="entry name" value="Transglut_core"/>
    <property type="match status" value="1"/>
</dbReference>
<reference evidence="4" key="1">
    <citation type="submission" date="2022-06" db="EMBL/GenBank/DDBJ databases">
        <authorList>
            <person name="Dietemann V."/>
            <person name="Ory F."/>
            <person name="Dainat B."/>
            <person name="Oberhansli S."/>
        </authorList>
    </citation>
    <scope>NUCLEOTIDE SEQUENCE</scope>
    <source>
        <strain evidence="4">Ena-SAMPLE-TAB-26-04-2022-14:26:32:270-5432</strain>
    </source>
</reference>
<feature type="transmembrane region" description="Helical" evidence="2">
    <location>
        <begin position="98"/>
        <end position="117"/>
    </location>
</feature>
<dbReference type="Proteomes" id="UP001154322">
    <property type="component" value="Unassembled WGS sequence"/>
</dbReference>
<feature type="transmembrane region" description="Helical" evidence="2">
    <location>
        <begin position="40"/>
        <end position="57"/>
    </location>
</feature>
<dbReference type="PANTHER" id="PTHR42736:SF1">
    <property type="entry name" value="PROTEIN-GLUTAMINE GAMMA-GLUTAMYLTRANSFERASE"/>
    <property type="match status" value="1"/>
</dbReference>
<comment type="caution">
    <text evidence="4">The sequence shown here is derived from an EMBL/GenBank/DDBJ whole genome shotgun (WGS) entry which is preliminary data.</text>
</comment>
<dbReference type="EMBL" id="CALYLO010000009">
    <property type="protein sequence ID" value="CAH8248099.1"/>
    <property type="molecule type" value="Genomic_DNA"/>
</dbReference>
<evidence type="ECO:0000256" key="2">
    <source>
        <dbReference type="SAM" id="Phobius"/>
    </source>
</evidence>
<feature type="transmembrane region" description="Helical" evidence="2">
    <location>
        <begin position="212"/>
        <end position="229"/>
    </location>
</feature>
<gene>
    <name evidence="4" type="ORF">WJ0W_005354</name>
</gene>